<dbReference type="InterPro" id="IPR051782">
    <property type="entry name" value="ABC_Transporter_VariousFunc"/>
</dbReference>
<reference evidence="5" key="1">
    <citation type="submission" date="2020-10" db="EMBL/GenBank/DDBJ databases">
        <authorList>
            <person name="Gilroy R."/>
        </authorList>
    </citation>
    <scope>NUCLEOTIDE SEQUENCE</scope>
    <source>
        <strain evidence="5">11300</strain>
    </source>
</reference>
<feature type="domain" description="ABC transporter" evidence="4">
    <location>
        <begin position="4"/>
        <end position="229"/>
    </location>
</feature>
<evidence type="ECO:0000313" key="6">
    <source>
        <dbReference type="Proteomes" id="UP000824091"/>
    </source>
</evidence>
<dbReference type="GO" id="GO:0016887">
    <property type="term" value="F:ATP hydrolysis activity"/>
    <property type="evidence" value="ECO:0007669"/>
    <property type="project" value="InterPro"/>
</dbReference>
<comment type="caution">
    <text evidence="5">The sequence shown here is derived from an EMBL/GenBank/DDBJ whole genome shotgun (WGS) entry which is preliminary data.</text>
</comment>
<dbReference type="EMBL" id="DVMO01000095">
    <property type="protein sequence ID" value="HIU28006.1"/>
    <property type="molecule type" value="Genomic_DNA"/>
</dbReference>
<evidence type="ECO:0000259" key="4">
    <source>
        <dbReference type="PROSITE" id="PS50893"/>
    </source>
</evidence>
<dbReference type="PROSITE" id="PS50893">
    <property type="entry name" value="ABC_TRANSPORTER_2"/>
    <property type="match status" value="1"/>
</dbReference>
<dbReference type="SMART" id="SM00382">
    <property type="entry name" value="AAA"/>
    <property type="match status" value="1"/>
</dbReference>
<dbReference type="GO" id="GO:0005524">
    <property type="term" value="F:ATP binding"/>
    <property type="evidence" value="ECO:0007669"/>
    <property type="project" value="UniProtKB-KW"/>
</dbReference>
<sequence>MNALEIRDLCKSYPGFSLQNLTLTLPQGCIMGLIGENGAGKSTTIRLILEMAQKDSGSIRILGKDNTENIALTKEDLGVVLDEVGFPECLTPQQVGNIMKNTYRNWDPDVYKKYMKELALPENKEFKEFSRGMKMKLGIAVALSHDPKLLILDEATSGLDPVIRDEVLDIFSEFTRDENHAVLMSSHIVSDLEKICDYIAFLHKGRLLLCEEKDRIMEEYGILRCSADQLAELDPAAVKGKKESAYGVEAIVERDKVPAALQLSPVDIEQLFIFMVKEAN</sequence>
<dbReference type="SUPFAM" id="SSF52540">
    <property type="entry name" value="P-loop containing nucleoside triphosphate hydrolases"/>
    <property type="match status" value="1"/>
</dbReference>
<evidence type="ECO:0000256" key="2">
    <source>
        <dbReference type="ARBA" id="ARBA00022741"/>
    </source>
</evidence>
<dbReference type="AlphaFoldDB" id="A0A9D1I444"/>
<reference evidence="5" key="2">
    <citation type="journal article" date="2021" name="PeerJ">
        <title>Extensive microbial diversity within the chicken gut microbiome revealed by metagenomics and culture.</title>
        <authorList>
            <person name="Gilroy R."/>
            <person name="Ravi A."/>
            <person name="Getino M."/>
            <person name="Pursley I."/>
            <person name="Horton D.L."/>
            <person name="Alikhan N.F."/>
            <person name="Baker D."/>
            <person name="Gharbi K."/>
            <person name="Hall N."/>
            <person name="Watson M."/>
            <person name="Adriaenssens E.M."/>
            <person name="Foster-Nyarko E."/>
            <person name="Jarju S."/>
            <person name="Secka A."/>
            <person name="Antonio M."/>
            <person name="Oren A."/>
            <person name="Chaudhuri R.R."/>
            <person name="La Ragione R."/>
            <person name="Hildebrand F."/>
            <person name="Pallen M.J."/>
        </authorList>
    </citation>
    <scope>NUCLEOTIDE SEQUENCE</scope>
    <source>
        <strain evidence="5">11300</strain>
    </source>
</reference>
<protein>
    <submittedName>
        <fullName evidence="5">ABC transporter ATP-binding protein</fullName>
    </submittedName>
</protein>
<keyword evidence="3 5" id="KW-0067">ATP-binding</keyword>
<dbReference type="InterPro" id="IPR003439">
    <property type="entry name" value="ABC_transporter-like_ATP-bd"/>
</dbReference>
<gene>
    <name evidence="5" type="ORF">IAD16_06495</name>
</gene>
<keyword evidence="2" id="KW-0547">Nucleotide-binding</keyword>
<dbReference type="InterPro" id="IPR027417">
    <property type="entry name" value="P-loop_NTPase"/>
</dbReference>
<dbReference type="Proteomes" id="UP000824091">
    <property type="component" value="Unassembled WGS sequence"/>
</dbReference>
<dbReference type="CDD" id="cd03230">
    <property type="entry name" value="ABC_DR_subfamily_A"/>
    <property type="match status" value="1"/>
</dbReference>
<evidence type="ECO:0000256" key="3">
    <source>
        <dbReference type="ARBA" id="ARBA00022840"/>
    </source>
</evidence>
<organism evidence="5 6">
    <name type="scientific">Candidatus Fimisoma avicola</name>
    <dbReference type="NCBI Taxonomy" id="2840826"/>
    <lineage>
        <taxon>Bacteria</taxon>
        <taxon>Bacillati</taxon>
        <taxon>Bacillota</taxon>
        <taxon>Clostridia</taxon>
        <taxon>Eubacteriales</taxon>
        <taxon>Candidatus Fimisoma</taxon>
    </lineage>
</organism>
<evidence type="ECO:0000313" key="5">
    <source>
        <dbReference type="EMBL" id="HIU28006.1"/>
    </source>
</evidence>
<dbReference type="Gene3D" id="3.40.50.300">
    <property type="entry name" value="P-loop containing nucleotide triphosphate hydrolases"/>
    <property type="match status" value="1"/>
</dbReference>
<name>A0A9D1I444_9FIRM</name>
<evidence type="ECO:0000256" key="1">
    <source>
        <dbReference type="ARBA" id="ARBA00022448"/>
    </source>
</evidence>
<dbReference type="Pfam" id="PF00005">
    <property type="entry name" value="ABC_tran"/>
    <property type="match status" value="1"/>
</dbReference>
<dbReference type="PANTHER" id="PTHR42939">
    <property type="entry name" value="ABC TRANSPORTER ATP-BINDING PROTEIN ALBC-RELATED"/>
    <property type="match status" value="1"/>
</dbReference>
<dbReference type="InterPro" id="IPR003593">
    <property type="entry name" value="AAA+_ATPase"/>
</dbReference>
<dbReference type="PANTHER" id="PTHR42939:SF3">
    <property type="entry name" value="ABC TRANSPORTER ATP-BINDING COMPONENT"/>
    <property type="match status" value="1"/>
</dbReference>
<proteinExistence type="predicted"/>
<accession>A0A9D1I444</accession>
<keyword evidence="1" id="KW-0813">Transport</keyword>